<dbReference type="SUPFAM" id="SSF48403">
    <property type="entry name" value="Ankyrin repeat"/>
    <property type="match status" value="1"/>
</dbReference>
<dbReference type="InterPro" id="IPR036770">
    <property type="entry name" value="Ankyrin_rpt-contain_sf"/>
</dbReference>
<dbReference type="PROSITE" id="PS50297">
    <property type="entry name" value="ANK_REP_REGION"/>
    <property type="match status" value="1"/>
</dbReference>
<keyword evidence="3" id="KW-1185">Reference proteome</keyword>
<dbReference type="Gene3D" id="1.25.40.20">
    <property type="entry name" value="Ankyrin repeat-containing domain"/>
    <property type="match status" value="1"/>
</dbReference>
<evidence type="ECO:0000313" key="3">
    <source>
        <dbReference type="Proteomes" id="UP001295684"/>
    </source>
</evidence>
<gene>
    <name evidence="2" type="ORF">ECRASSUSDP1_LOCUS1305</name>
</gene>
<dbReference type="Pfam" id="PF12796">
    <property type="entry name" value="Ank_2"/>
    <property type="match status" value="1"/>
</dbReference>
<evidence type="ECO:0000313" key="2">
    <source>
        <dbReference type="EMBL" id="CAI2360010.1"/>
    </source>
</evidence>
<dbReference type="EMBL" id="CAMPGE010001232">
    <property type="protein sequence ID" value="CAI2360010.1"/>
    <property type="molecule type" value="Genomic_DNA"/>
</dbReference>
<proteinExistence type="predicted"/>
<name>A0AAD1U107_EUPCR</name>
<dbReference type="PROSITE" id="PS50088">
    <property type="entry name" value="ANK_REPEAT"/>
    <property type="match status" value="1"/>
</dbReference>
<accession>A0AAD1U107</accession>
<reference evidence="2" key="1">
    <citation type="submission" date="2023-07" db="EMBL/GenBank/DDBJ databases">
        <authorList>
            <consortium name="AG Swart"/>
            <person name="Singh M."/>
            <person name="Singh A."/>
            <person name="Seah K."/>
            <person name="Emmerich C."/>
        </authorList>
    </citation>
    <scope>NUCLEOTIDE SEQUENCE</scope>
    <source>
        <strain evidence="2">DP1</strain>
    </source>
</reference>
<evidence type="ECO:0000256" key="1">
    <source>
        <dbReference type="PROSITE-ProRule" id="PRU00023"/>
    </source>
</evidence>
<organism evidence="2 3">
    <name type="scientific">Euplotes crassus</name>
    <dbReference type="NCBI Taxonomy" id="5936"/>
    <lineage>
        <taxon>Eukaryota</taxon>
        <taxon>Sar</taxon>
        <taxon>Alveolata</taxon>
        <taxon>Ciliophora</taxon>
        <taxon>Intramacronucleata</taxon>
        <taxon>Spirotrichea</taxon>
        <taxon>Hypotrichia</taxon>
        <taxon>Euplotida</taxon>
        <taxon>Euplotidae</taxon>
        <taxon>Moneuplotes</taxon>
    </lineage>
</organism>
<protein>
    <submittedName>
        <fullName evidence="2">Uncharacterized protein</fullName>
    </submittedName>
</protein>
<comment type="caution">
    <text evidence="2">The sequence shown here is derived from an EMBL/GenBank/DDBJ whole genome shotgun (WGS) entry which is preliminary data.</text>
</comment>
<dbReference type="AlphaFoldDB" id="A0AAD1U107"/>
<keyword evidence="1" id="KW-0040">ANK repeat</keyword>
<dbReference type="Proteomes" id="UP001295684">
    <property type="component" value="Unassembled WGS sequence"/>
</dbReference>
<dbReference type="InterPro" id="IPR002110">
    <property type="entry name" value="Ankyrin_rpt"/>
</dbReference>
<sequence>MAKHKRKGFAFSHKDLNYITIQEKKKDVHIIEHGKRKQSMDPTNYMSLNGQNKQSTSPVAQQFPVYNKRAHIIAARKAMAKLNDQNFNAQGLVKGMKDPNLSYMNNFKLCIKNFDILKDNKQIPKKVVYPMRYQTRKAMIEYRNTGKNFFKTTALDEKTPGLQRRGSQIPEDSNQLLINKDMIKKSKFGNIEESERKSRMLKTTRSFLIKPKLTFSLLFKKGQSTHQKPKGIEDVALKQRLYDEYYRSLTKKNLDKIMRSDTARIEEREDKISPDIDDTKKKHHHVFIYPPKNDDVRSMRALSPVEEQSRGVMNSDKVKTELKNTLDIATNMDDYTYHFATRNLRANKLRFKSTKQKFDEEEIKKFLNIIKMGKEMDLYKALMKNPNLVDVSDFMGRTPVHWAVIRDQAECLRILLHFKPSIDLKDLFNQTPLDIAFAGTNENIKLMLQNVVKKQTLVPEDIRKKYLSSDLSSYAEEVLFDSVKKISGL</sequence>
<feature type="repeat" description="ANK" evidence="1">
    <location>
        <begin position="395"/>
        <end position="427"/>
    </location>
</feature>
<dbReference type="SMART" id="SM00248">
    <property type="entry name" value="ANK"/>
    <property type="match status" value="2"/>
</dbReference>